<dbReference type="HOGENOM" id="CLU_1853923_0_0_12"/>
<reference evidence="2" key="1">
    <citation type="submission" date="2011-04" db="EMBL/GenBank/DDBJ databases">
        <title>The complete genome of Spirochaeta coccoides DSM 17374.</title>
        <authorList>
            <person name="Lucas S."/>
            <person name="Copeland A."/>
            <person name="Lapidus A."/>
            <person name="Bruce D."/>
            <person name="Goodwin L."/>
            <person name="Pitluck S."/>
            <person name="Peters L."/>
            <person name="Kyrpides N."/>
            <person name="Mavromatis K."/>
            <person name="Pagani I."/>
            <person name="Ivanova N."/>
            <person name="Ovchinnikova G."/>
            <person name="Lu M."/>
            <person name="Detter J.C."/>
            <person name="Tapia R."/>
            <person name="Han C."/>
            <person name="Land M."/>
            <person name="Hauser L."/>
            <person name="Markowitz V."/>
            <person name="Cheng J.-F."/>
            <person name="Hugenholtz P."/>
            <person name="Woyke T."/>
            <person name="Wu D."/>
            <person name="Spring S."/>
            <person name="Schroeder M."/>
            <person name="Brambilla E."/>
            <person name="Klenk H.-P."/>
            <person name="Eisen J.A."/>
        </authorList>
    </citation>
    <scope>NUCLEOTIDE SEQUENCE [LARGE SCALE GENOMIC DNA]</scope>
    <source>
        <strain evidence="2">ATCC BAA-1237 / DSM 17374 / SPN1</strain>
    </source>
</reference>
<evidence type="ECO:0000313" key="2">
    <source>
        <dbReference type="Proteomes" id="UP000007939"/>
    </source>
</evidence>
<accession>F4GIL3</accession>
<dbReference type="Proteomes" id="UP000007939">
    <property type="component" value="Chromosome"/>
</dbReference>
<reference evidence="1 2" key="2">
    <citation type="journal article" date="2012" name="Stand. Genomic Sci.">
        <title>Complete genome sequence of the termite hindgut bacterium Spirochaeta coccoides type strain (SPN1(T)), reclassification in the genus Sphaerochaeta as Sphaerochaeta coccoides comb. nov. and emendations of the family Spirochaetaceae and the genus Sphaerochaeta.</title>
        <authorList>
            <person name="Abt B."/>
            <person name="Han C."/>
            <person name="Scheuner C."/>
            <person name="Lu M."/>
            <person name="Lapidus A."/>
            <person name="Nolan M."/>
            <person name="Lucas S."/>
            <person name="Hammon N."/>
            <person name="Deshpande S."/>
            <person name="Cheng J.F."/>
            <person name="Tapia R."/>
            <person name="Goodwin L.A."/>
            <person name="Pitluck S."/>
            <person name="Liolios K."/>
            <person name="Pagani I."/>
            <person name="Ivanova N."/>
            <person name="Mavromatis K."/>
            <person name="Mikhailova N."/>
            <person name="Huntemann M."/>
            <person name="Pati A."/>
            <person name="Chen A."/>
            <person name="Palaniappan K."/>
            <person name="Land M."/>
            <person name="Hauser L."/>
            <person name="Brambilla E.M."/>
            <person name="Rohde M."/>
            <person name="Spring S."/>
            <person name="Gronow S."/>
            <person name="Goker M."/>
            <person name="Woyke T."/>
            <person name="Bristow J."/>
            <person name="Eisen J.A."/>
            <person name="Markowitz V."/>
            <person name="Hugenholtz P."/>
            <person name="Kyrpides N.C."/>
            <person name="Klenk H.P."/>
            <person name="Detter J.C."/>
        </authorList>
    </citation>
    <scope>NUCLEOTIDE SEQUENCE [LARGE SCALE GENOMIC DNA]</scope>
    <source>
        <strain evidence="2">ATCC BAA-1237 / DSM 17374 / SPN1</strain>
    </source>
</reference>
<dbReference type="STRING" id="760011.Spico_0923"/>
<keyword evidence="2" id="KW-1185">Reference proteome</keyword>
<name>F4GIL3_PARC1</name>
<evidence type="ECO:0000313" key="1">
    <source>
        <dbReference type="EMBL" id="AEC02147.1"/>
    </source>
</evidence>
<dbReference type="RefSeq" id="WP_013739543.1">
    <property type="nucleotide sequence ID" value="NC_015436.1"/>
</dbReference>
<proteinExistence type="predicted"/>
<dbReference type="PROSITE" id="PS51257">
    <property type="entry name" value="PROKAR_LIPOPROTEIN"/>
    <property type="match status" value="1"/>
</dbReference>
<sequence>MKKAGFAGIILLILILAGCELVFISSRWPLQDPRFNGLFTYESDDYIRKIYIQYEFDGTTKAYYRKDYVQYFPPQHSSEPYYLEIDVDESRRIFSQKSWNNESSSRKQYSYNFSSNGRTLTFYHYFGYDKHLTLTKQR</sequence>
<evidence type="ECO:0008006" key="3">
    <source>
        <dbReference type="Google" id="ProtNLM"/>
    </source>
</evidence>
<organism evidence="1 2">
    <name type="scientific">Parasphaerochaeta coccoides (strain ATCC BAA-1237 / DSM 17374 / SPN1)</name>
    <name type="common">Sphaerochaeta coccoides</name>
    <dbReference type="NCBI Taxonomy" id="760011"/>
    <lineage>
        <taxon>Bacteria</taxon>
        <taxon>Pseudomonadati</taxon>
        <taxon>Spirochaetota</taxon>
        <taxon>Spirochaetia</taxon>
        <taxon>Spirochaetales</taxon>
        <taxon>Sphaerochaetaceae</taxon>
        <taxon>Parasphaerochaeta</taxon>
    </lineage>
</organism>
<dbReference type="EMBL" id="CP002659">
    <property type="protein sequence ID" value="AEC02147.1"/>
    <property type="molecule type" value="Genomic_DNA"/>
</dbReference>
<protein>
    <recommendedName>
        <fullName evidence="3">Lipoprotein</fullName>
    </recommendedName>
</protein>
<dbReference type="AlphaFoldDB" id="F4GIL3"/>
<gene>
    <name evidence="1" type="ordered locus">Spico_0923</name>
</gene>
<dbReference type="KEGG" id="scc:Spico_0923"/>